<protein>
    <recommendedName>
        <fullName evidence="3">Archaeal Type IV pilin N-terminal domain-containing protein</fullName>
    </recommendedName>
</protein>
<sequence length="125" mass="13052">MSSSSGRAQAEPLVALVCVAVLCAALAGYATAYDRSLPTADRDLAPPVLAAATDTLLVRGVARPDRLDDARLDIARSVTVTLTTGDRTWTTGPNPPAEADAASRPVAVRVAPGDVRFGRLRVVVW</sequence>
<dbReference type="GeneID" id="68573777"/>
<dbReference type="EMBL" id="BAAADU010000002">
    <property type="protein sequence ID" value="GAA0653066.1"/>
    <property type="molecule type" value="Genomic_DNA"/>
</dbReference>
<dbReference type="InterPro" id="IPR055709">
    <property type="entry name" value="DUF7285"/>
</dbReference>
<reference evidence="1 2" key="1">
    <citation type="journal article" date="2019" name="Int. J. Syst. Evol. Microbiol.">
        <title>The Global Catalogue of Microorganisms (GCM) 10K type strain sequencing project: providing services to taxonomists for standard genome sequencing and annotation.</title>
        <authorList>
            <consortium name="The Broad Institute Genomics Platform"/>
            <consortium name="The Broad Institute Genome Sequencing Center for Infectious Disease"/>
            <person name="Wu L."/>
            <person name="Ma J."/>
        </authorList>
    </citation>
    <scope>NUCLEOTIDE SEQUENCE [LARGE SCALE GENOMIC DNA]</scope>
    <source>
        <strain evidence="1 2">JCM 16327</strain>
    </source>
</reference>
<keyword evidence="2" id="KW-1185">Reference proteome</keyword>
<accession>A0AAV3T0H3</accession>
<dbReference type="AlphaFoldDB" id="A0AAV3T0H3"/>
<dbReference type="Pfam" id="PF23956">
    <property type="entry name" value="DUF7285"/>
    <property type="match status" value="1"/>
</dbReference>
<name>A0AAV3T0H3_9EURY</name>
<gene>
    <name evidence="1" type="ORF">GCM10009019_15460</name>
</gene>
<dbReference type="RefSeq" id="WP_227260770.1">
    <property type="nucleotide sequence ID" value="NZ_BAAADU010000002.1"/>
</dbReference>
<evidence type="ECO:0000313" key="1">
    <source>
        <dbReference type="EMBL" id="GAA0653066.1"/>
    </source>
</evidence>
<evidence type="ECO:0000313" key="2">
    <source>
        <dbReference type="Proteomes" id="UP001500194"/>
    </source>
</evidence>
<comment type="caution">
    <text evidence="1">The sequence shown here is derived from an EMBL/GenBank/DDBJ whole genome shotgun (WGS) entry which is preliminary data.</text>
</comment>
<organism evidence="1 2">
    <name type="scientific">Salarchaeum japonicum</name>
    <dbReference type="NCBI Taxonomy" id="555573"/>
    <lineage>
        <taxon>Archaea</taxon>
        <taxon>Methanobacteriati</taxon>
        <taxon>Methanobacteriota</taxon>
        <taxon>Stenosarchaea group</taxon>
        <taxon>Halobacteria</taxon>
        <taxon>Halobacteriales</taxon>
        <taxon>Halobacteriaceae</taxon>
    </lineage>
</organism>
<proteinExistence type="predicted"/>
<dbReference type="Proteomes" id="UP001500194">
    <property type="component" value="Unassembled WGS sequence"/>
</dbReference>
<evidence type="ECO:0008006" key="3">
    <source>
        <dbReference type="Google" id="ProtNLM"/>
    </source>
</evidence>